<accession>A0A1C3S5P8</accession>
<evidence type="ECO:0000313" key="2">
    <source>
        <dbReference type="Proteomes" id="UP000279386"/>
    </source>
</evidence>
<organism evidence="1 2">
    <name type="scientific">Escherichia phage vB_Eco_slurp01</name>
    <dbReference type="NCBI Taxonomy" id="1874688"/>
    <lineage>
        <taxon>Viruses</taxon>
        <taxon>Duplodnaviria</taxon>
        <taxon>Heunggongvirae</taxon>
        <taxon>Uroviricota</taxon>
        <taxon>Caudoviricetes</taxon>
        <taxon>Asteriusvirus</taxon>
        <taxon>Asteriusvirus PBECO4</taxon>
    </lineage>
</organism>
<proteinExistence type="predicted"/>
<dbReference type="Proteomes" id="UP000279386">
    <property type="component" value="Segment"/>
</dbReference>
<reference evidence="1 2" key="1">
    <citation type="submission" date="2016-07" db="EMBL/GenBank/DDBJ databases">
        <authorList>
            <person name="Millard A."/>
        </authorList>
    </citation>
    <scope>NUCLEOTIDE SEQUENCE [LARGE SCALE GENOMIC DNA]</scope>
</reference>
<gene>
    <name evidence="1" type="ORF">PSLUR01_00031</name>
</gene>
<dbReference type="EMBL" id="LT603033">
    <property type="protein sequence ID" value="SCA80015.1"/>
    <property type="molecule type" value="Genomic_DNA"/>
</dbReference>
<name>A0A1C3S5P8_9CAUD</name>
<sequence length="59" mass="7327">MTHEEWMAMMKKRYDQFGNGFIDGHFDILRDKYKFESYVLDENGNRWFIYELAVRDKKI</sequence>
<evidence type="ECO:0000313" key="1">
    <source>
        <dbReference type="EMBL" id="SCA80015.1"/>
    </source>
</evidence>
<protein>
    <submittedName>
        <fullName evidence="1">Uncharacterized protein</fullName>
    </submittedName>
</protein>